<dbReference type="NCBIfam" id="NF033545">
    <property type="entry name" value="transpos_IS630"/>
    <property type="match status" value="1"/>
</dbReference>
<dbReference type="Pfam" id="PF13565">
    <property type="entry name" value="HTH_32"/>
    <property type="match status" value="1"/>
</dbReference>
<dbReference type="InterPro" id="IPR038717">
    <property type="entry name" value="Tc1-like_DDE_dom"/>
</dbReference>
<gene>
    <name evidence="2" type="ORF">Y5W_03066</name>
</gene>
<evidence type="ECO:0000313" key="3">
    <source>
        <dbReference type="Proteomes" id="UP000662703"/>
    </source>
</evidence>
<comment type="caution">
    <text evidence="2">The sequence shown here is derived from an EMBL/GenBank/DDBJ whole genome shotgun (WGS) entry which is preliminary data.</text>
</comment>
<dbReference type="InterPro" id="IPR047655">
    <property type="entry name" value="Transpos_IS630-like"/>
</dbReference>
<keyword evidence="3" id="KW-1185">Reference proteome</keyword>
<dbReference type="InterPro" id="IPR009057">
    <property type="entry name" value="Homeodomain-like_sf"/>
</dbReference>
<dbReference type="Proteomes" id="UP000662703">
    <property type="component" value="Unassembled WGS sequence"/>
</dbReference>
<proteinExistence type="predicted"/>
<evidence type="ECO:0000313" key="2">
    <source>
        <dbReference type="EMBL" id="MBF5057772.1"/>
    </source>
</evidence>
<evidence type="ECO:0000259" key="1">
    <source>
        <dbReference type="Pfam" id="PF13358"/>
    </source>
</evidence>
<protein>
    <submittedName>
        <fullName evidence="2">ISRSO5-transposase</fullName>
    </submittedName>
</protein>
<organism evidence="2 3">
    <name type="scientific">Alloalcanivorax profundimaris</name>
    <dbReference type="NCBI Taxonomy" id="2735259"/>
    <lineage>
        <taxon>Bacteria</taxon>
        <taxon>Pseudomonadati</taxon>
        <taxon>Pseudomonadota</taxon>
        <taxon>Gammaproteobacteria</taxon>
        <taxon>Oceanospirillales</taxon>
        <taxon>Alcanivoracaceae</taxon>
        <taxon>Alloalcanivorax</taxon>
    </lineage>
</organism>
<dbReference type="SUPFAM" id="SSF46689">
    <property type="entry name" value="Homeodomain-like"/>
    <property type="match status" value="1"/>
</dbReference>
<feature type="domain" description="Tc1-like transposase DDE" evidence="1">
    <location>
        <begin position="128"/>
        <end position="243"/>
    </location>
</feature>
<dbReference type="Pfam" id="PF13358">
    <property type="entry name" value="DDE_3"/>
    <property type="match status" value="1"/>
</dbReference>
<dbReference type="EMBL" id="ARXX01000057">
    <property type="protein sequence ID" value="MBF5057772.1"/>
    <property type="molecule type" value="Genomic_DNA"/>
</dbReference>
<reference evidence="2 3" key="1">
    <citation type="submission" date="2012-09" db="EMBL/GenBank/DDBJ databases">
        <title>Genome Sequence of alkane-degrading Bacterium Alcanivorax sp. 521-1.</title>
        <authorList>
            <person name="Lai Q."/>
            <person name="Shao Z."/>
        </authorList>
    </citation>
    <scope>NUCLEOTIDE SEQUENCE [LARGE SCALE GENOMIC DNA]</scope>
    <source>
        <strain evidence="2 3">521-1</strain>
    </source>
</reference>
<name>A0ABS0AW18_9GAMM</name>
<sequence length="245" mass="28055">MPNTMIAERLGMTETTVRKWCKRFIDEGIDGLYDLPGAGRPRTYGDDEVARLMQQALETRPQDGTHWSVRSFADANGLSKSTVQRYFKLFGIQPHRSKSFKLSTDPFFVEKVRDIVGLYLNPPEQALVLCVDEKSQVQALERSQPVLPMGLGYVEGVTHDYFRHGTTTLFAALDVANGTVLGQCKARHRHQEFLSFLRHIEKNVPEDLDIHLIMDNYATHKHPKVRAWFAQRPRFHVHFTPTHGV</sequence>
<accession>A0ABS0AW18</accession>